<evidence type="ECO:0000313" key="1">
    <source>
        <dbReference type="EMBL" id="MDC0827107.1"/>
    </source>
</evidence>
<dbReference type="EMBL" id="JAQNCK010000001">
    <property type="protein sequence ID" value="MDC0827107.1"/>
    <property type="molecule type" value="Genomic_DNA"/>
</dbReference>
<proteinExistence type="predicted"/>
<evidence type="ECO:0000313" key="2">
    <source>
        <dbReference type="Proteomes" id="UP001220658"/>
    </source>
</evidence>
<reference evidence="1" key="1">
    <citation type="submission" date="2023-01" db="EMBL/GenBank/DDBJ databases">
        <title>Human gut microbiome strain richness.</title>
        <authorList>
            <person name="Chen-Liaw A."/>
        </authorList>
    </citation>
    <scope>NUCLEOTIDE SEQUENCE</scope>
    <source>
        <strain evidence="1">D55st1_G4_D55t1_190419</strain>
    </source>
</reference>
<accession>A0AAW6FQA8</accession>
<comment type="caution">
    <text evidence="1">The sequence shown here is derived from an EMBL/GenBank/DDBJ whole genome shotgun (WGS) entry which is preliminary data.</text>
</comment>
<dbReference type="RefSeq" id="WP_229027098.1">
    <property type="nucleotide sequence ID" value="NZ_JADMUL010000001.1"/>
</dbReference>
<organism evidence="1 2">
    <name type="scientific">Faecalitalea cylindroides</name>
    <dbReference type="NCBI Taxonomy" id="39483"/>
    <lineage>
        <taxon>Bacteria</taxon>
        <taxon>Bacillati</taxon>
        <taxon>Bacillota</taxon>
        <taxon>Erysipelotrichia</taxon>
        <taxon>Erysipelotrichales</taxon>
        <taxon>Erysipelotrichaceae</taxon>
        <taxon>Faecalitalea</taxon>
    </lineage>
</organism>
<gene>
    <name evidence="1" type="ORF">POG00_00110</name>
</gene>
<name>A0AAW6FQA8_9FIRM</name>
<dbReference type="Proteomes" id="UP001220658">
    <property type="component" value="Unassembled WGS sequence"/>
</dbReference>
<protein>
    <submittedName>
        <fullName evidence="1">Uncharacterized protein</fullName>
    </submittedName>
</protein>
<sequence length="228" mass="25717">MNYIQYEIKDGQLMTPKPIAIHDIKNLEVKILPAKKDTFDTILNSIATMASSSLANGDEHVFVVINITLNSKETITLPIHKEYVVRNNLDYHDAVKQARKLIETLKRGKTITKEFENIVIDPKERRFKIIDGTTGEYSLDDIDTISILNEQASFKGKSEPFLHQVLGGITFSSGAMEPQLYVGLKIKMKDGNKLALYVSKKPVNFNSDIYHHDVKEAQNIKSLLNKAA</sequence>
<dbReference type="AlphaFoldDB" id="A0AAW6FQA8"/>